<dbReference type="AlphaFoldDB" id="A0A9P4ULW7"/>
<evidence type="ECO:0000256" key="5">
    <source>
        <dbReference type="ARBA" id="ARBA00046211"/>
    </source>
</evidence>
<dbReference type="GO" id="GO:0046872">
    <property type="term" value="F:metal ion binding"/>
    <property type="evidence" value="ECO:0007669"/>
    <property type="project" value="UniProtKB-KW"/>
</dbReference>
<dbReference type="InterPro" id="IPR013961">
    <property type="entry name" value="RAI1"/>
</dbReference>
<comment type="function">
    <text evidence="5">Decapping enzyme for NAD-capped RNAs: specifically hydrolyzes the nicotinamide adenine dinucleotide (NAD) cap from a subset of RNAs by removing the entire NAD moiety from the 5'-end of an NAD-capped RNA. The NAD-cap is present at the 5'-end of some RNAs and snoRNAs. In contrast to the canonical 5'-end N7 methylguanosine (m7G) cap, the NAD cap promotes mRNA decay. Also acts as a non-canonical decapping enzyme that removes the entire cap structure of m7G capped or incompletely capped RNAs. Has decapping activity toward incomplete 5'-end m7G cap mRNAs such as unmethylated 5'-end-capped RNA (cap0), while it has no activity toward 2'-O-ribose methylated m7G cap (cap1). Also possesses RNA 5'-pyrophosphohydrolase activity by hydrolyzing the 5'-end triphosphate to release pyrophosphates. Stimulates exoribonuclease activity of Rat1, allowing it to degrade RNAs with stable secondary structure more effectively.</text>
</comment>
<evidence type="ECO:0000256" key="6">
    <source>
        <dbReference type="ARBA" id="ARBA00048124"/>
    </source>
</evidence>
<reference evidence="10" key="1">
    <citation type="journal article" date="2020" name="Stud. Mycol.">
        <title>101 Dothideomycetes genomes: a test case for predicting lifestyles and emergence of pathogens.</title>
        <authorList>
            <person name="Haridas S."/>
            <person name="Albert R."/>
            <person name="Binder M."/>
            <person name="Bloem J."/>
            <person name="Labutti K."/>
            <person name="Salamov A."/>
            <person name="Andreopoulos B."/>
            <person name="Baker S."/>
            <person name="Barry K."/>
            <person name="Bills G."/>
            <person name="Bluhm B."/>
            <person name="Cannon C."/>
            <person name="Castanera R."/>
            <person name="Culley D."/>
            <person name="Daum C."/>
            <person name="Ezra D."/>
            <person name="Gonzalez J."/>
            <person name="Henrissat B."/>
            <person name="Kuo A."/>
            <person name="Liang C."/>
            <person name="Lipzen A."/>
            <person name="Lutzoni F."/>
            <person name="Magnuson J."/>
            <person name="Mondo S."/>
            <person name="Nolan M."/>
            <person name="Ohm R."/>
            <person name="Pangilinan J."/>
            <person name="Park H.-J."/>
            <person name="Ramirez L."/>
            <person name="Alfaro M."/>
            <person name="Sun H."/>
            <person name="Tritt A."/>
            <person name="Yoshinaga Y."/>
            <person name="Zwiers L.-H."/>
            <person name="Turgeon B."/>
            <person name="Goodwin S."/>
            <person name="Spatafora J."/>
            <person name="Crous P."/>
            <person name="Grigoriev I."/>
        </authorList>
    </citation>
    <scope>NUCLEOTIDE SEQUENCE</scope>
    <source>
        <strain evidence="10">CBS 116435</strain>
    </source>
</reference>
<keyword evidence="7" id="KW-0479">Metal-binding</keyword>
<comment type="catalytic activity">
    <reaction evidence="6">
        <text>a 5'-end NAD(+)-phospho-ribonucleoside in mRNA + H2O = a 5'-end phospho-ribonucleoside in mRNA + NAD(+) + H(+)</text>
        <dbReference type="Rhea" id="RHEA:60880"/>
        <dbReference type="Rhea" id="RHEA-COMP:15692"/>
        <dbReference type="Rhea" id="RHEA-COMP:15698"/>
        <dbReference type="ChEBI" id="CHEBI:15377"/>
        <dbReference type="ChEBI" id="CHEBI:15378"/>
        <dbReference type="ChEBI" id="CHEBI:57540"/>
        <dbReference type="ChEBI" id="CHEBI:138282"/>
        <dbReference type="ChEBI" id="CHEBI:144029"/>
    </reaction>
    <physiologicalReaction direction="left-to-right" evidence="6">
        <dbReference type="Rhea" id="RHEA:60881"/>
    </physiologicalReaction>
</comment>
<feature type="coiled-coil region" evidence="8">
    <location>
        <begin position="365"/>
        <end position="392"/>
    </location>
</feature>
<dbReference type="GO" id="GO:0000956">
    <property type="term" value="P:nuclear-transcribed mRNA catabolic process"/>
    <property type="evidence" value="ECO:0007669"/>
    <property type="project" value="TreeGrafter"/>
</dbReference>
<evidence type="ECO:0000259" key="9">
    <source>
        <dbReference type="Pfam" id="PF08652"/>
    </source>
</evidence>
<comment type="cofactor">
    <cofactor evidence="1 7">
        <name>a divalent metal cation</name>
        <dbReference type="ChEBI" id="CHEBI:60240"/>
    </cofactor>
</comment>
<organism evidence="10 11">
    <name type="scientific">Polychaeton citri CBS 116435</name>
    <dbReference type="NCBI Taxonomy" id="1314669"/>
    <lineage>
        <taxon>Eukaryota</taxon>
        <taxon>Fungi</taxon>
        <taxon>Dikarya</taxon>
        <taxon>Ascomycota</taxon>
        <taxon>Pezizomycotina</taxon>
        <taxon>Dothideomycetes</taxon>
        <taxon>Dothideomycetidae</taxon>
        <taxon>Capnodiales</taxon>
        <taxon>Capnodiaceae</taxon>
        <taxon>Polychaeton</taxon>
    </lineage>
</organism>
<feature type="domain" description="RAI1-like" evidence="9">
    <location>
        <begin position="20"/>
        <end position="373"/>
    </location>
</feature>
<evidence type="ECO:0000313" key="11">
    <source>
        <dbReference type="Proteomes" id="UP000799441"/>
    </source>
</evidence>
<dbReference type="InterPro" id="IPR039039">
    <property type="entry name" value="RAI1-like_fam"/>
</dbReference>
<name>A0A9P4ULW7_9PEZI</name>
<keyword evidence="8" id="KW-0175">Coiled coil</keyword>
<evidence type="ECO:0000256" key="8">
    <source>
        <dbReference type="SAM" id="Coils"/>
    </source>
</evidence>
<protein>
    <recommendedName>
        <fullName evidence="7">Decapping nuclease</fullName>
        <ecNumber evidence="7">3.6.1.-</ecNumber>
    </recommendedName>
</protein>
<evidence type="ECO:0000256" key="7">
    <source>
        <dbReference type="RuleBase" id="RU367113"/>
    </source>
</evidence>
<dbReference type="GO" id="GO:0034353">
    <property type="term" value="F:mRNA 5'-diphosphatase activity"/>
    <property type="evidence" value="ECO:0007669"/>
    <property type="project" value="TreeGrafter"/>
</dbReference>
<dbReference type="GO" id="GO:0110155">
    <property type="term" value="P:NAD-cap decapping"/>
    <property type="evidence" value="ECO:0007669"/>
    <property type="project" value="TreeGrafter"/>
</dbReference>
<dbReference type="OrthoDB" id="5853397at2759"/>
<dbReference type="EMBL" id="MU003798">
    <property type="protein sequence ID" value="KAF2720582.1"/>
    <property type="molecule type" value="Genomic_DNA"/>
</dbReference>
<comment type="subcellular location">
    <subcellularLocation>
        <location evidence="7">Nucleus</location>
    </subcellularLocation>
</comment>
<comment type="caution">
    <text evidence="10">The sequence shown here is derived from an EMBL/GenBank/DDBJ whole genome shotgun (WGS) entry which is preliminary data.</text>
</comment>
<dbReference type="GO" id="GO:0000166">
    <property type="term" value="F:nucleotide binding"/>
    <property type="evidence" value="ECO:0007669"/>
    <property type="project" value="UniProtKB-KW"/>
</dbReference>
<keyword evidence="7" id="KW-0694">RNA-binding</keyword>
<dbReference type="Proteomes" id="UP000799441">
    <property type="component" value="Unassembled WGS sequence"/>
</dbReference>
<dbReference type="GO" id="GO:0004518">
    <property type="term" value="F:nuclease activity"/>
    <property type="evidence" value="ECO:0007669"/>
    <property type="project" value="UniProtKB-KW"/>
</dbReference>
<dbReference type="EC" id="3.6.1.-" evidence="7"/>
<dbReference type="GO" id="GO:0005634">
    <property type="term" value="C:nucleus"/>
    <property type="evidence" value="ECO:0007669"/>
    <property type="project" value="UniProtKB-SubCell"/>
</dbReference>
<proteinExistence type="inferred from homology"/>
<dbReference type="PANTHER" id="PTHR12395">
    <property type="entry name" value="DOM-3 RELATED"/>
    <property type="match status" value="1"/>
</dbReference>
<dbReference type="PANTHER" id="PTHR12395:SF9">
    <property type="entry name" value="DECAPPING AND EXORIBONUCLEASE PROTEIN"/>
    <property type="match status" value="1"/>
</dbReference>
<keyword evidence="7" id="KW-0540">Nuclease</keyword>
<dbReference type="Pfam" id="PF08652">
    <property type="entry name" value="RAI1"/>
    <property type="match status" value="1"/>
</dbReference>
<dbReference type="GO" id="GO:0005829">
    <property type="term" value="C:cytosol"/>
    <property type="evidence" value="ECO:0007669"/>
    <property type="project" value="TreeGrafter"/>
</dbReference>
<evidence type="ECO:0000256" key="2">
    <source>
        <dbReference type="ARBA" id="ARBA00006562"/>
    </source>
</evidence>
<comment type="similarity">
    <text evidence="2 7">Belongs to the DXO/Dom3Z family.</text>
</comment>
<sequence>MASFPIQPISRFHGVKTSIKRPFEIAHYSVDRNRQVHVYSDEQLRFYYPPFFPELSKDVQTPHQRPDLSTGFDKFIKRDESVDEHLDGLLDTLIEHETRAGEIVQADVVAFRGQITKIMTSPFDRHADFEMNATCYQGAIYIEENLEHRDNGKPHRTQKNDQAMFQYWGYKFESLATLPRPWSDCSREEIESRDDEACDNIAEYCSVVRTSIGVSNLVIGGEVDCVLGGKPEDPSSQPVSYIELKTSKRLENDRDALNFEQKMCRFWAQSFLLGVPTIVVGWRSRNGYLLELEEISTQKIPGKVKREGRGTWDGNICINFTAAFLDCLKATLQPHDGNDGGVWRVEFKKGMPGIGIRKVEATGTGRIIKEEFKRHREKMAELKAQRDKFAAKEVLDRLGR</sequence>
<evidence type="ECO:0000256" key="4">
    <source>
        <dbReference type="ARBA" id="ARBA00044692"/>
    </source>
</evidence>
<keyword evidence="7" id="KW-0547">Nucleotide-binding</keyword>
<dbReference type="GO" id="GO:0003723">
    <property type="term" value="F:RNA binding"/>
    <property type="evidence" value="ECO:0007669"/>
    <property type="project" value="UniProtKB-KW"/>
</dbReference>
<accession>A0A9P4ULW7</accession>
<keyword evidence="7" id="KW-0378">Hydrolase</keyword>
<gene>
    <name evidence="10" type="ORF">K431DRAFT_285691</name>
</gene>
<keyword evidence="11" id="KW-1185">Reference proteome</keyword>
<comment type="catalytic activity">
    <reaction evidence="4">
        <text>a 5'-end triphospho-ribonucleoside in mRNA + H2O = a 5'-end phospho-ribonucleoside in mRNA + diphosphate + H(+)</text>
        <dbReference type="Rhea" id="RHEA:78683"/>
        <dbReference type="Rhea" id="RHEA-COMP:15692"/>
        <dbReference type="Rhea" id="RHEA-COMP:17164"/>
        <dbReference type="ChEBI" id="CHEBI:15377"/>
        <dbReference type="ChEBI" id="CHEBI:15378"/>
        <dbReference type="ChEBI" id="CHEBI:33019"/>
        <dbReference type="ChEBI" id="CHEBI:138282"/>
        <dbReference type="ChEBI" id="CHEBI:167618"/>
    </reaction>
    <physiologicalReaction direction="left-to-right" evidence="4">
        <dbReference type="Rhea" id="RHEA:78684"/>
    </physiologicalReaction>
</comment>
<evidence type="ECO:0000256" key="3">
    <source>
        <dbReference type="ARBA" id="ARBA00044676"/>
    </source>
</evidence>
<comment type="catalytic activity">
    <reaction evidence="3">
        <text>a 5'-end (N(7)-methyl 5'-triphosphoguanosine)-ribonucleoside-ribonucleotide in mRNA + H2O = a (N(7)-methyl 5'-triphosphoguanosine)-nucleoside + a 5'-end phospho-ribonucleoside in mRNA + H(+)</text>
        <dbReference type="Rhea" id="RHEA:66928"/>
        <dbReference type="Rhea" id="RHEA-COMP:15692"/>
        <dbReference type="Rhea" id="RHEA-COMP:17313"/>
        <dbReference type="ChEBI" id="CHEBI:15377"/>
        <dbReference type="ChEBI" id="CHEBI:15378"/>
        <dbReference type="ChEBI" id="CHEBI:138282"/>
        <dbReference type="ChEBI" id="CHEBI:172876"/>
        <dbReference type="ChEBI" id="CHEBI:172877"/>
    </reaction>
    <physiologicalReaction direction="left-to-right" evidence="3">
        <dbReference type="Rhea" id="RHEA:66929"/>
    </physiologicalReaction>
</comment>
<evidence type="ECO:0000313" key="10">
    <source>
        <dbReference type="EMBL" id="KAF2720582.1"/>
    </source>
</evidence>
<evidence type="ECO:0000256" key="1">
    <source>
        <dbReference type="ARBA" id="ARBA00001968"/>
    </source>
</evidence>
<keyword evidence="7" id="KW-0539">Nucleus</keyword>